<keyword evidence="11" id="KW-1185">Reference proteome</keyword>
<proteinExistence type="inferred from homology"/>
<protein>
    <recommendedName>
        <fullName evidence="9">HIT-type domain-containing protein</fullName>
    </recommendedName>
</protein>
<dbReference type="CDD" id="cd23023">
    <property type="entry name" value="zf-HIT_BCD1"/>
    <property type="match status" value="1"/>
</dbReference>
<comment type="similarity">
    <text evidence="6">Belongs to the BCD1 family.</text>
</comment>
<gene>
    <name evidence="10" type="ORF">PCANC_01395</name>
</gene>
<dbReference type="PANTHER" id="PTHR13483">
    <property type="entry name" value="BOX C_D SNORNA PROTEIN 1-RELATED"/>
    <property type="match status" value="1"/>
</dbReference>
<keyword evidence="4" id="KW-0862">Zinc</keyword>
<dbReference type="GO" id="GO:0005634">
    <property type="term" value="C:nucleus"/>
    <property type="evidence" value="ECO:0007669"/>
    <property type="project" value="TreeGrafter"/>
</dbReference>
<dbReference type="Pfam" id="PF25790">
    <property type="entry name" value="BCD1"/>
    <property type="match status" value="1"/>
</dbReference>
<dbReference type="STRING" id="200324.A0A2N5W629"/>
<feature type="compositionally biased region" description="Polar residues" evidence="8">
    <location>
        <begin position="378"/>
        <end position="387"/>
    </location>
</feature>
<evidence type="ECO:0000256" key="8">
    <source>
        <dbReference type="SAM" id="MobiDB-lite"/>
    </source>
</evidence>
<dbReference type="SUPFAM" id="SSF144232">
    <property type="entry name" value="HIT/MYND zinc finger-like"/>
    <property type="match status" value="1"/>
</dbReference>
<comment type="function">
    <text evidence="5">Required for box C/D snoRNAs accumulation involved in snoRNA processing, snoRNA transport to the nucleolus and ribosome biogenesis.</text>
</comment>
<dbReference type="PROSITE" id="PS51083">
    <property type="entry name" value="ZF_HIT"/>
    <property type="match status" value="1"/>
</dbReference>
<feature type="compositionally biased region" description="Low complexity" evidence="8">
    <location>
        <begin position="1"/>
        <end position="13"/>
    </location>
</feature>
<dbReference type="EMBL" id="PGCJ01000008">
    <property type="protein sequence ID" value="PLW57683.1"/>
    <property type="molecule type" value="Genomic_DNA"/>
</dbReference>
<evidence type="ECO:0000259" key="9">
    <source>
        <dbReference type="PROSITE" id="PS51083"/>
    </source>
</evidence>
<feature type="compositionally biased region" description="Polar residues" evidence="8">
    <location>
        <begin position="185"/>
        <end position="201"/>
    </location>
</feature>
<dbReference type="GO" id="GO:0000463">
    <property type="term" value="P:maturation of LSU-rRNA from tricistronic rRNA transcript (SSU-rRNA, 5.8S rRNA, LSU-rRNA)"/>
    <property type="evidence" value="ECO:0007669"/>
    <property type="project" value="TreeGrafter"/>
</dbReference>
<reference evidence="10 11" key="1">
    <citation type="submission" date="2017-11" db="EMBL/GenBank/DDBJ databases">
        <title>De novo assembly and phasing of dikaryotic genomes from two isolates of Puccinia coronata f. sp. avenae, the causal agent of oat crown rust.</title>
        <authorList>
            <person name="Miller M.E."/>
            <person name="Zhang Y."/>
            <person name="Omidvar V."/>
            <person name="Sperschneider J."/>
            <person name="Schwessinger B."/>
            <person name="Raley C."/>
            <person name="Palmer J.M."/>
            <person name="Garnica D."/>
            <person name="Upadhyaya N."/>
            <person name="Rathjen J."/>
            <person name="Taylor J.M."/>
            <person name="Park R.F."/>
            <person name="Dodds P.N."/>
            <person name="Hirsch C.D."/>
            <person name="Kianian S.F."/>
            <person name="Figueroa M."/>
        </authorList>
    </citation>
    <scope>NUCLEOTIDE SEQUENCE [LARGE SCALE GENOMIC DNA]</scope>
    <source>
        <strain evidence="10">12NC29</strain>
    </source>
</reference>
<dbReference type="GO" id="GO:0000492">
    <property type="term" value="P:box C/D snoRNP assembly"/>
    <property type="evidence" value="ECO:0007669"/>
    <property type="project" value="TreeGrafter"/>
</dbReference>
<dbReference type="GO" id="GO:0008270">
    <property type="term" value="F:zinc ion binding"/>
    <property type="evidence" value="ECO:0007669"/>
    <property type="project" value="UniProtKB-UniRule"/>
</dbReference>
<dbReference type="OrthoDB" id="272357at2759"/>
<organism evidence="10 11">
    <name type="scientific">Puccinia coronata f. sp. avenae</name>
    <dbReference type="NCBI Taxonomy" id="200324"/>
    <lineage>
        <taxon>Eukaryota</taxon>
        <taxon>Fungi</taxon>
        <taxon>Dikarya</taxon>
        <taxon>Basidiomycota</taxon>
        <taxon>Pucciniomycotina</taxon>
        <taxon>Pucciniomycetes</taxon>
        <taxon>Pucciniales</taxon>
        <taxon>Pucciniaceae</taxon>
        <taxon>Puccinia</taxon>
    </lineage>
</organism>
<evidence type="ECO:0000313" key="11">
    <source>
        <dbReference type="Proteomes" id="UP000235388"/>
    </source>
</evidence>
<name>A0A2N5W629_9BASI</name>
<keyword evidence="3 7" id="KW-0863">Zinc-finger</keyword>
<accession>A0A2N5W629</accession>
<evidence type="ECO:0000313" key="10">
    <source>
        <dbReference type="EMBL" id="PLW57683.1"/>
    </source>
</evidence>
<dbReference type="GO" id="GO:0070761">
    <property type="term" value="C:pre-snoRNP complex"/>
    <property type="evidence" value="ECO:0007669"/>
    <property type="project" value="TreeGrafter"/>
</dbReference>
<evidence type="ECO:0000256" key="2">
    <source>
        <dbReference type="ARBA" id="ARBA00022723"/>
    </source>
</evidence>
<dbReference type="PANTHER" id="PTHR13483:SF3">
    <property type="entry name" value="BOX C_D SNORNA PROTEIN 1"/>
    <property type="match status" value="1"/>
</dbReference>
<comment type="caution">
    <text evidence="10">The sequence shown here is derived from an EMBL/GenBank/DDBJ whole genome shotgun (WGS) entry which is preliminary data.</text>
</comment>
<dbReference type="Gene3D" id="3.30.60.190">
    <property type="match status" value="1"/>
</dbReference>
<evidence type="ECO:0000256" key="3">
    <source>
        <dbReference type="ARBA" id="ARBA00022771"/>
    </source>
</evidence>
<keyword evidence="1" id="KW-0597">Phosphoprotein</keyword>
<dbReference type="Pfam" id="PF04438">
    <property type="entry name" value="zf-HIT"/>
    <property type="match status" value="1"/>
</dbReference>
<dbReference type="InterPro" id="IPR057721">
    <property type="entry name" value="BCD1_alpha/beta"/>
</dbReference>
<dbReference type="InterPro" id="IPR051639">
    <property type="entry name" value="BCD1"/>
</dbReference>
<feature type="region of interest" description="Disordered" evidence="8">
    <location>
        <begin position="1"/>
        <end position="21"/>
    </location>
</feature>
<evidence type="ECO:0000256" key="5">
    <source>
        <dbReference type="ARBA" id="ARBA00049598"/>
    </source>
</evidence>
<dbReference type="AlphaFoldDB" id="A0A2N5W629"/>
<feature type="region of interest" description="Disordered" evidence="8">
    <location>
        <begin position="179"/>
        <end position="201"/>
    </location>
</feature>
<dbReference type="GO" id="GO:0048254">
    <property type="term" value="P:snoRNA localization"/>
    <property type="evidence" value="ECO:0007669"/>
    <property type="project" value="TreeGrafter"/>
</dbReference>
<evidence type="ECO:0000256" key="7">
    <source>
        <dbReference type="PROSITE-ProRule" id="PRU00453"/>
    </source>
</evidence>
<evidence type="ECO:0000256" key="6">
    <source>
        <dbReference type="ARBA" id="ARBA00049654"/>
    </source>
</evidence>
<keyword evidence="2" id="KW-0479">Metal-binding</keyword>
<evidence type="ECO:0000256" key="4">
    <source>
        <dbReference type="ARBA" id="ARBA00022833"/>
    </source>
</evidence>
<feature type="domain" description="HIT-type" evidence="9">
    <location>
        <begin position="30"/>
        <end position="64"/>
    </location>
</feature>
<feature type="region of interest" description="Disordered" evidence="8">
    <location>
        <begin position="330"/>
        <end position="393"/>
    </location>
</feature>
<dbReference type="Proteomes" id="UP000235388">
    <property type="component" value="Unassembled WGS sequence"/>
</dbReference>
<dbReference type="InterPro" id="IPR007529">
    <property type="entry name" value="Znf_HIT"/>
</dbReference>
<evidence type="ECO:0000256" key="1">
    <source>
        <dbReference type="ARBA" id="ARBA00022553"/>
    </source>
</evidence>
<feature type="compositionally biased region" description="Basic and acidic residues" evidence="8">
    <location>
        <begin position="354"/>
        <end position="375"/>
    </location>
</feature>
<sequence length="393" mass="44185">MESSSSSSTSQSTAEGHEGTARQLVHSRTCIQCNQAESKYTCPACSVRTCSLGCSNQHKLDRKCSGKRNRVEYVQLNHYSWGRLMQDYSYLEEIHRHLSHLPHSQSANPSSNTKPPALQDLHVKRNAASKRDFLIRKAALEGVGLTLMPDGMSRRKMNMTNFNQKKKCIQWSVELVFPGGEQDTRGPQQSESNSLTPNPSSCHLIHQISSDTKMMDVLKRTLKLKKLKLSQERRSLLSNLIEKQEEEDNLMFIMRIEPVTRSETDLPQPRLQAEVHVIDSACTTLSEALNGMKLVEWPKIEVWTAAEWTTEISSGRVRIVPKPTLLPKFQRPVDSGWPAAKRPRIDAPDPPSPESDHHPSQSLVHESKSAADDPVKPSLTSLLQYSSSEDEAD</sequence>